<evidence type="ECO:0000256" key="14">
    <source>
        <dbReference type="PIRSR" id="PIRSR602401-1"/>
    </source>
</evidence>
<dbReference type="OrthoDB" id="1055148at2759"/>
<proteinExistence type="inferred from homology"/>
<name>A0A3R7PJA9_PENVA</name>
<evidence type="ECO:0000256" key="10">
    <source>
        <dbReference type="ARBA" id="ARBA00023002"/>
    </source>
</evidence>
<dbReference type="InterPro" id="IPR036396">
    <property type="entry name" value="Cyt_P450_sf"/>
</dbReference>
<keyword evidence="17" id="KW-1185">Reference proteome</keyword>
<evidence type="ECO:0000256" key="3">
    <source>
        <dbReference type="ARBA" id="ARBA00004174"/>
    </source>
</evidence>
<evidence type="ECO:0000256" key="13">
    <source>
        <dbReference type="ARBA" id="ARBA00023136"/>
    </source>
</evidence>
<dbReference type="GO" id="GO:0020037">
    <property type="term" value="F:heme binding"/>
    <property type="evidence" value="ECO:0007669"/>
    <property type="project" value="InterPro"/>
</dbReference>
<protein>
    <submittedName>
        <fullName evidence="16">Cytochrome P450 2L1</fullName>
    </submittedName>
</protein>
<evidence type="ECO:0000256" key="11">
    <source>
        <dbReference type="ARBA" id="ARBA00023004"/>
    </source>
</evidence>
<keyword evidence="12 15" id="KW-0503">Monooxygenase</keyword>
<evidence type="ECO:0000256" key="8">
    <source>
        <dbReference type="ARBA" id="ARBA00022824"/>
    </source>
</evidence>
<reference evidence="16 17" key="2">
    <citation type="submission" date="2019-01" db="EMBL/GenBank/DDBJ databases">
        <title>The decoding of complex shrimp genome reveals the adaptation for benthos swimmer, frequently molting mechanism and breeding impact on genome.</title>
        <authorList>
            <person name="Sun Y."/>
            <person name="Gao Y."/>
            <person name="Yu Y."/>
        </authorList>
    </citation>
    <scope>NUCLEOTIDE SEQUENCE [LARGE SCALE GENOMIC DNA]</scope>
    <source>
        <tissue evidence="16">Muscle</tissue>
    </source>
</reference>
<keyword evidence="11 14" id="KW-0408">Iron</keyword>
<dbReference type="Gene3D" id="1.10.630.10">
    <property type="entry name" value="Cytochrome P450"/>
    <property type="match status" value="1"/>
</dbReference>
<evidence type="ECO:0000256" key="7">
    <source>
        <dbReference type="ARBA" id="ARBA00022723"/>
    </source>
</evidence>
<sequence length="476" mass="54862">MEEQLDDLNKEHGDIYVWRMGTQVMVFLHSYEMCKEAFARQEFTHRPDWLFFNPSNEKVALGVGGSNGPHWHTNRRFTLRQLKNQGMGKSTLVSGIHEQANMLIGKFQEQAGKSAAVPYAIRVAVVNVIWHMVASITYDVDDPKLKEFMQLMDDFGEMTYYSTFLDIFPWLRNIPAFLKNRLFALDQVEITDQKFMNYFYEVIKEHKSSLDPENPRDLIDSYLLDTEGMEQEEVIRSDKDLALLIFDLFFAGSETTYSTLTFAMYYLAAFPEAQRKLQEEIDRALPGDVLPTLEDRASLPYLEAVLHEVLRMTSLVPGGVQHCASRDTHFAGYTIPKGSIINTAAASIHYDSRYWDRPESFFPERWLDEEGKFCAKKEGFLPFGVGKRVCLGESLARMELFILAVAVFKNFTISPPPGTPSTRRSTQPDPADVPRAKEVRILRNLRVRKLKMKIEEACMTIWIMVEDLRMKKIEEP</sequence>
<dbReference type="FunFam" id="1.10.630.10:FF:000238">
    <property type="entry name" value="Cytochrome P450 2A6"/>
    <property type="match status" value="1"/>
</dbReference>
<dbReference type="Proteomes" id="UP000283509">
    <property type="component" value="Unassembled WGS sequence"/>
</dbReference>
<keyword evidence="8" id="KW-0256">Endoplasmic reticulum</keyword>
<keyword evidence="9" id="KW-0492">Microsome</keyword>
<gene>
    <name evidence="16" type="ORF">C7M84_013473</name>
</gene>
<keyword evidence="6 14" id="KW-0349">Heme</keyword>
<comment type="cofactor">
    <cofactor evidence="1 14">
        <name>heme</name>
        <dbReference type="ChEBI" id="CHEBI:30413"/>
    </cofactor>
</comment>
<dbReference type="InterPro" id="IPR001128">
    <property type="entry name" value="Cyt_P450"/>
</dbReference>
<keyword evidence="13" id="KW-0472">Membrane</keyword>
<comment type="caution">
    <text evidence="16">The sequence shown here is derived from an EMBL/GenBank/DDBJ whole genome shotgun (WGS) entry which is preliminary data.</text>
</comment>
<evidence type="ECO:0000256" key="2">
    <source>
        <dbReference type="ARBA" id="ARBA00003690"/>
    </source>
</evidence>
<dbReference type="GO" id="GO:0005506">
    <property type="term" value="F:iron ion binding"/>
    <property type="evidence" value="ECO:0007669"/>
    <property type="project" value="InterPro"/>
</dbReference>
<evidence type="ECO:0000256" key="5">
    <source>
        <dbReference type="ARBA" id="ARBA00010617"/>
    </source>
</evidence>
<dbReference type="GO" id="GO:0016712">
    <property type="term" value="F:oxidoreductase activity, acting on paired donors, with incorporation or reduction of molecular oxygen, reduced flavin or flavoprotein as one donor, and incorporation of one atom of oxygen"/>
    <property type="evidence" value="ECO:0007669"/>
    <property type="project" value="TreeGrafter"/>
</dbReference>
<evidence type="ECO:0000256" key="6">
    <source>
        <dbReference type="ARBA" id="ARBA00022617"/>
    </source>
</evidence>
<dbReference type="InterPro" id="IPR002401">
    <property type="entry name" value="Cyt_P450_E_grp-I"/>
</dbReference>
<dbReference type="AlphaFoldDB" id="A0A3R7PJA9"/>
<feature type="binding site" description="axial binding residue" evidence="14">
    <location>
        <position position="390"/>
    </location>
    <ligand>
        <name>heme</name>
        <dbReference type="ChEBI" id="CHEBI:30413"/>
    </ligand>
    <ligandPart>
        <name>Fe</name>
        <dbReference type="ChEBI" id="CHEBI:18248"/>
    </ligandPart>
</feature>
<evidence type="ECO:0000313" key="16">
    <source>
        <dbReference type="EMBL" id="ROT68376.1"/>
    </source>
</evidence>
<dbReference type="PRINTS" id="PR00385">
    <property type="entry name" value="P450"/>
</dbReference>
<evidence type="ECO:0000256" key="9">
    <source>
        <dbReference type="ARBA" id="ARBA00022848"/>
    </source>
</evidence>
<keyword evidence="10 15" id="KW-0560">Oxidoreductase</keyword>
<evidence type="ECO:0000256" key="4">
    <source>
        <dbReference type="ARBA" id="ARBA00004406"/>
    </source>
</evidence>
<evidence type="ECO:0000256" key="1">
    <source>
        <dbReference type="ARBA" id="ARBA00001971"/>
    </source>
</evidence>
<evidence type="ECO:0000256" key="12">
    <source>
        <dbReference type="ARBA" id="ARBA00023033"/>
    </source>
</evidence>
<dbReference type="InterPro" id="IPR050182">
    <property type="entry name" value="Cytochrome_P450_fam2"/>
</dbReference>
<dbReference type="PANTHER" id="PTHR24300:SF375">
    <property type="entry name" value="CYTOCHROME P450 FAMILY"/>
    <property type="match status" value="1"/>
</dbReference>
<dbReference type="EMBL" id="QCYY01002676">
    <property type="protein sequence ID" value="ROT68376.1"/>
    <property type="molecule type" value="Genomic_DNA"/>
</dbReference>
<dbReference type="STRING" id="6689.A0A3R7PJA9"/>
<dbReference type="PRINTS" id="PR00463">
    <property type="entry name" value="EP450I"/>
</dbReference>
<dbReference type="PROSITE" id="PS00086">
    <property type="entry name" value="CYTOCHROME_P450"/>
    <property type="match status" value="1"/>
</dbReference>
<evidence type="ECO:0000256" key="15">
    <source>
        <dbReference type="RuleBase" id="RU000461"/>
    </source>
</evidence>
<organism evidence="16 17">
    <name type="scientific">Penaeus vannamei</name>
    <name type="common">Whiteleg shrimp</name>
    <name type="synonym">Litopenaeus vannamei</name>
    <dbReference type="NCBI Taxonomy" id="6689"/>
    <lineage>
        <taxon>Eukaryota</taxon>
        <taxon>Metazoa</taxon>
        <taxon>Ecdysozoa</taxon>
        <taxon>Arthropoda</taxon>
        <taxon>Crustacea</taxon>
        <taxon>Multicrustacea</taxon>
        <taxon>Malacostraca</taxon>
        <taxon>Eumalacostraca</taxon>
        <taxon>Eucarida</taxon>
        <taxon>Decapoda</taxon>
        <taxon>Dendrobranchiata</taxon>
        <taxon>Penaeoidea</taxon>
        <taxon>Penaeidae</taxon>
        <taxon>Penaeus</taxon>
    </lineage>
</organism>
<evidence type="ECO:0000313" key="17">
    <source>
        <dbReference type="Proteomes" id="UP000283509"/>
    </source>
</evidence>
<comment type="similarity">
    <text evidence="5 15">Belongs to the cytochrome P450 family.</text>
</comment>
<dbReference type="Pfam" id="PF00067">
    <property type="entry name" value="p450"/>
    <property type="match status" value="1"/>
</dbReference>
<dbReference type="GO" id="GO:0006805">
    <property type="term" value="P:xenobiotic metabolic process"/>
    <property type="evidence" value="ECO:0007669"/>
    <property type="project" value="TreeGrafter"/>
</dbReference>
<accession>A0A3R7PJA9</accession>
<dbReference type="SUPFAM" id="SSF48264">
    <property type="entry name" value="Cytochrome P450"/>
    <property type="match status" value="1"/>
</dbReference>
<dbReference type="GO" id="GO:0006082">
    <property type="term" value="P:organic acid metabolic process"/>
    <property type="evidence" value="ECO:0007669"/>
    <property type="project" value="TreeGrafter"/>
</dbReference>
<dbReference type="PANTHER" id="PTHR24300">
    <property type="entry name" value="CYTOCHROME P450 508A4-RELATED"/>
    <property type="match status" value="1"/>
</dbReference>
<comment type="function">
    <text evidence="2">May be involved in the metabolism of insect hormones and in the breakdown of synthetic insecticides.</text>
</comment>
<dbReference type="GO" id="GO:0005789">
    <property type="term" value="C:endoplasmic reticulum membrane"/>
    <property type="evidence" value="ECO:0007669"/>
    <property type="project" value="UniProtKB-SubCell"/>
</dbReference>
<keyword evidence="7 14" id="KW-0479">Metal-binding</keyword>
<dbReference type="InterPro" id="IPR017972">
    <property type="entry name" value="Cyt_P450_CS"/>
</dbReference>
<reference evidence="16 17" key="1">
    <citation type="submission" date="2018-04" db="EMBL/GenBank/DDBJ databases">
        <authorList>
            <person name="Zhang X."/>
            <person name="Yuan J."/>
            <person name="Li F."/>
            <person name="Xiang J."/>
        </authorList>
    </citation>
    <scope>NUCLEOTIDE SEQUENCE [LARGE SCALE GENOMIC DNA]</scope>
    <source>
        <tissue evidence="16">Muscle</tissue>
    </source>
</reference>
<comment type="subcellular location">
    <subcellularLocation>
        <location evidence="4">Endoplasmic reticulum membrane</location>
        <topology evidence="4">Peripheral membrane protein</topology>
    </subcellularLocation>
    <subcellularLocation>
        <location evidence="3">Microsome membrane</location>
        <topology evidence="3">Peripheral membrane protein</topology>
    </subcellularLocation>
</comment>